<feature type="compositionally biased region" description="Basic and acidic residues" evidence="7">
    <location>
        <begin position="535"/>
        <end position="554"/>
    </location>
</feature>
<accession>A0A9X3AM77</accession>
<dbReference type="Proteomes" id="UP001142648">
    <property type="component" value="Unassembled WGS sequence"/>
</dbReference>
<dbReference type="PROSITE" id="PS50929">
    <property type="entry name" value="ABC_TM1F"/>
    <property type="match status" value="1"/>
</dbReference>
<feature type="transmembrane region" description="Helical" evidence="8">
    <location>
        <begin position="132"/>
        <end position="151"/>
    </location>
</feature>
<feature type="transmembrane region" description="Helical" evidence="8">
    <location>
        <begin position="157"/>
        <end position="178"/>
    </location>
</feature>
<protein>
    <submittedName>
        <fullName evidence="11">ABC transporter ATP-binding protein/permease</fullName>
    </submittedName>
</protein>
<evidence type="ECO:0000256" key="6">
    <source>
        <dbReference type="ARBA" id="ARBA00023136"/>
    </source>
</evidence>
<dbReference type="SMART" id="SM00382">
    <property type="entry name" value="AAA"/>
    <property type="match status" value="1"/>
</dbReference>
<gene>
    <name evidence="11" type="ORF">N0B51_14665</name>
</gene>
<dbReference type="GO" id="GO:0034040">
    <property type="term" value="F:ATPase-coupled lipid transmembrane transporter activity"/>
    <property type="evidence" value="ECO:0007669"/>
    <property type="project" value="TreeGrafter"/>
</dbReference>
<feature type="transmembrane region" description="Helical" evidence="8">
    <location>
        <begin position="52"/>
        <end position="73"/>
    </location>
</feature>
<dbReference type="GO" id="GO:0016887">
    <property type="term" value="F:ATP hydrolysis activity"/>
    <property type="evidence" value="ECO:0007669"/>
    <property type="project" value="InterPro"/>
</dbReference>
<feature type="transmembrane region" description="Helical" evidence="8">
    <location>
        <begin position="234"/>
        <end position="256"/>
    </location>
</feature>
<comment type="caution">
    <text evidence="11">The sequence shown here is derived from an EMBL/GenBank/DDBJ whole genome shotgun (WGS) entry which is preliminary data.</text>
</comment>
<dbReference type="SUPFAM" id="SSF52540">
    <property type="entry name" value="P-loop containing nucleoside triphosphate hydrolases"/>
    <property type="match status" value="1"/>
</dbReference>
<evidence type="ECO:0000313" key="12">
    <source>
        <dbReference type="Proteomes" id="UP001142648"/>
    </source>
</evidence>
<evidence type="ECO:0000259" key="10">
    <source>
        <dbReference type="PROSITE" id="PS50929"/>
    </source>
</evidence>
<evidence type="ECO:0000256" key="1">
    <source>
        <dbReference type="ARBA" id="ARBA00004651"/>
    </source>
</evidence>
<evidence type="ECO:0000256" key="4">
    <source>
        <dbReference type="ARBA" id="ARBA00022840"/>
    </source>
</evidence>
<evidence type="ECO:0000256" key="8">
    <source>
        <dbReference type="SAM" id="Phobius"/>
    </source>
</evidence>
<evidence type="ECO:0000256" key="5">
    <source>
        <dbReference type="ARBA" id="ARBA00022989"/>
    </source>
</evidence>
<evidence type="ECO:0000256" key="2">
    <source>
        <dbReference type="ARBA" id="ARBA00022692"/>
    </source>
</evidence>
<dbReference type="SUPFAM" id="SSF90123">
    <property type="entry name" value="ABC transporter transmembrane region"/>
    <property type="match status" value="1"/>
</dbReference>
<feature type="region of interest" description="Disordered" evidence="7">
    <location>
        <begin position="532"/>
        <end position="554"/>
    </location>
</feature>
<dbReference type="InterPro" id="IPR003593">
    <property type="entry name" value="AAA+_ATPase"/>
</dbReference>
<dbReference type="GO" id="GO:0005524">
    <property type="term" value="F:ATP binding"/>
    <property type="evidence" value="ECO:0007669"/>
    <property type="project" value="UniProtKB-KW"/>
</dbReference>
<organism evidence="11 12">
    <name type="scientific">Tsuneonella litorea</name>
    <dbReference type="NCBI Taxonomy" id="2976475"/>
    <lineage>
        <taxon>Bacteria</taxon>
        <taxon>Pseudomonadati</taxon>
        <taxon>Pseudomonadota</taxon>
        <taxon>Alphaproteobacteria</taxon>
        <taxon>Sphingomonadales</taxon>
        <taxon>Erythrobacteraceae</taxon>
        <taxon>Tsuneonella</taxon>
    </lineage>
</organism>
<keyword evidence="4 11" id="KW-0067">ATP-binding</keyword>
<dbReference type="PANTHER" id="PTHR24221:SF654">
    <property type="entry name" value="ATP-BINDING CASSETTE SUB-FAMILY B MEMBER 6"/>
    <property type="match status" value="1"/>
</dbReference>
<evidence type="ECO:0000256" key="3">
    <source>
        <dbReference type="ARBA" id="ARBA00022741"/>
    </source>
</evidence>
<evidence type="ECO:0000313" key="11">
    <source>
        <dbReference type="EMBL" id="MCT2560223.1"/>
    </source>
</evidence>
<dbReference type="PANTHER" id="PTHR24221">
    <property type="entry name" value="ATP-BINDING CASSETTE SUB-FAMILY B"/>
    <property type="match status" value="1"/>
</dbReference>
<keyword evidence="3" id="KW-0547">Nucleotide-binding</keyword>
<dbReference type="Pfam" id="PF00005">
    <property type="entry name" value="ABC_tran"/>
    <property type="match status" value="1"/>
</dbReference>
<dbReference type="InterPro" id="IPR011527">
    <property type="entry name" value="ABC1_TM_dom"/>
</dbReference>
<dbReference type="Gene3D" id="3.40.50.300">
    <property type="entry name" value="P-loop containing nucleotide triphosphate hydrolases"/>
    <property type="match status" value="1"/>
</dbReference>
<dbReference type="Pfam" id="PF00664">
    <property type="entry name" value="ABC_membrane"/>
    <property type="match status" value="1"/>
</dbReference>
<keyword evidence="5 8" id="KW-1133">Transmembrane helix</keyword>
<dbReference type="CDD" id="cd07346">
    <property type="entry name" value="ABC_6TM_exporters"/>
    <property type="match status" value="1"/>
</dbReference>
<evidence type="ECO:0000256" key="7">
    <source>
        <dbReference type="SAM" id="MobiDB-lite"/>
    </source>
</evidence>
<keyword evidence="12" id="KW-1185">Reference proteome</keyword>
<comment type="subcellular location">
    <subcellularLocation>
        <location evidence="1">Cell membrane</location>
        <topology evidence="1">Multi-pass membrane protein</topology>
    </subcellularLocation>
</comment>
<keyword evidence="6 8" id="KW-0472">Membrane</keyword>
<dbReference type="GO" id="GO:0140359">
    <property type="term" value="F:ABC-type transporter activity"/>
    <property type="evidence" value="ECO:0007669"/>
    <property type="project" value="InterPro"/>
</dbReference>
<reference evidence="11" key="1">
    <citation type="submission" date="2022-09" db="EMBL/GenBank/DDBJ databases">
        <title>The genome sequence of Tsuneonella sp. YG55.</title>
        <authorList>
            <person name="Liu Y."/>
        </authorList>
    </citation>
    <scope>NUCLEOTIDE SEQUENCE</scope>
    <source>
        <strain evidence="11">YG55</strain>
    </source>
</reference>
<name>A0A9X3AM77_9SPHN</name>
<feature type="domain" description="ABC transporter" evidence="9">
    <location>
        <begin position="324"/>
        <end position="554"/>
    </location>
</feature>
<feature type="transmembrane region" description="Helical" evidence="8">
    <location>
        <begin position="12"/>
        <end position="32"/>
    </location>
</feature>
<dbReference type="InterPro" id="IPR036640">
    <property type="entry name" value="ABC1_TM_sf"/>
</dbReference>
<dbReference type="AlphaFoldDB" id="A0A9X3AM77"/>
<dbReference type="InterPro" id="IPR003439">
    <property type="entry name" value="ABC_transporter-like_ATP-bd"/>
</dbReference>
<dbReference type="InterPro" id="IPR027417">
    <property type="entry name" value="P-loop_NTPase"/>
</dbReference>
<dbReference type="InterPro" id="IPR039421">
    <property type="entry name" value="Type_1_exporter"/>
</dbReference>
<sequence>MSLRAFILANKLRFAGLIAAALIHVGTAIFLASSVSRLLDVAIGRTPRQDYAALDPGVSATFALGLLFVTTAFQRRLTDGLGLAFVHDLRIRLFRHILRAAPGPASEGKRANLLLPFVGDLTAIRLWVGDGVARLMLGCAVTVLLIGYIAIDHPLLASLLAATIAILAACAWSIHGPLDRVTRDVRRKRGGLSSFVAGRLEAATTIVAMGRSGSEATKLERRSRDLISVSMKRAWLVGALRGLSQSSAAIMLVLMLTVMGSGVGRGEVTPGEVMGLVSLAGVMGHALQDMGRSFELFVPGHVAFQRIDRLLALAPRVKRRKRRARESDTGLILSKIATAAMAEPYDLFAKPGEIILLDGPSGSGKSALMATLGGIQAPSRGEVWINGAELSAMRDTERQRQIGIASHAVPLLPGSVGMNLKYRHPSASNEEIDRLIGEMGMGGMNLANERRLNEPRNALSSSEYAAILVLRAMLGSPPLLLLDSVDGSLPDSVAKRLAAKLSTYPGVVVITAQRHALRQIATHNWRIENGGVRASTRERLHSVPGPDDKKTNAR</sequence>
<dbReference type="EMBL" id="JAOAMV010000013">
    <property type="protein sequence ID" value="MCT2560223.1"/>
    <property type="molecule type" value="Genomic_DNA"/>
</dbReference>
<proteinExistence type="predicted"/>
<dbReference type="Gene3D" id="1.20.1560.10">
    <property type="entry name" value="ABC transporter type 1, transmembrane domain"/>
    <property type="match status" value="1"/>
</dbReference>
<dbReference type="PROSITE" id="PS50893">
    <property type="entry name" value="ABC_TRANSPORTER_2"/>
    <property type="match status" value="1"/>
</dbReference>
<feature type="domain" description="ABC transmembrane type-1" evidence="10">
    <location>
        <begin position="15"/>
        <end position="297"/>
    </location>
</feature>
<dbReference type="GO" id="GO:0005886">
    <property type="term" value="C:plasma membrane"/>
    <property type="evidence" value="ECO:0007669"/>
    <property type="project" value="UniProtKB-SubCell"/>
</dbReference>
<evidence type="ECO:0000259" key="9">
    <source>
        <dbReference type="PROSITE" id="PS50893"/>
    </source>
</evidence>
<dbReference type="RefSeq" id="WP_259963343.1">
    <property type="nucleotide sequence ID" value="NZ_JAOAMV010000013.1"/>
</dbReference>
<keyword evidence="2 8" id="KW-0812">Transmembrane</keyword>